<name>A0A9X0CS92_9CNID</name>
<reference evidence="2" key="1">
    <citation type="submission" date="2023-01" db="EMBL/GenBank/DDBJ databases">
        <title>Genome assembly of the deep-sea coral Lophelia pertusa.</title>
        <authorList>
            <person name="Herrera S."/>
            <person name="Cordes E."/>
        </authorList>
    </citation>
    <scope>NUCLEOTIDE SEQUENCE</scope>
    <source>
        <strain evidence="2">USNM1676648</strain>
        <tissue evidence="2">Polyp</tissue>
    </source>
</reference>
<keyword evidence="3" id="KW-1185">Reference proteome</keyword>
<feature type="compositionally biased region" description="Acidic residues" evidence="1">
    <location>
        <begin position="44"/>
        <end position="56"/>
    </location>
</feature>
<dbReference type="EMBL" id="MU826844">
    <property type="protein sequence ID" value="KAJ7371594.1"/>
    <property type="molecule type" value="Genomic_DNA"/>
</dbReference>
<accession>A0A9X0CS92</accession>
<dbReference type="Proteomes" id="UP001163046">
    <property type="component" value="Unassembled WGS sequence"/>
</dbReference>
<gene>
    <name evidence="2" type="ORF">OS493_024270</name>
</gene>
<sequence length="225" mass="24335">MRVDKFDVTESWLTRRFLEIDLINSNNFVDRFIELVPSKELLSVDDDEDLEDEEVVDNGTGQDDGYRNCLADGDGDCADSGAVKGDSPDSRPAKSCASKGDSLDSRPAKSGAGKGDSPDGRPADSGAGNGSGDGSARKRKRRLAGELSGRQIAMKKIAAEEKSTSNSWDDSHAMHAEQLEDLREIKALPSSSSGKKQKTARVMMMISILVSLRHNHGKETENCCK</sequence>
<evidence type="ECO:0000256" key="1">
    <source>
        <dbReference type="SAM" id="MobiDB-lite"/>
    </source>
</evidence>
<protein>
    <submittedName>
        <fullName evidence="2">Uncharacterized protein</fullName>
    </submittedName>
</protein>
<dbReference type="AlphaFoldDB" id="A0A9X0CS92"/>
<feature type="region of interest" description="Disordered" evidence="1">
    <location>
        <begin position="158"/>
        <end position="177"/>
    </location>
</feature>
<organism evidence="2 3">
    <name type="scientific">Desmophyllum pertusum</name>
    <dbReference type="NCBI Taxonomy" id="174260"/>
    <lineage>
        <taxon>Eukaryota</taxon>
        <taxon>Metazoa</taxon>
        <taxon>Cnidaria</taxon>
        <taxon>Anthozoa</taxon>
        <taxon>Hexacorallia</taxon>
        <taxon>Scleractinia</taxon>
        <taxon>Caryophylliina</taxon>
        <taxon>Caryophylliidae</taxon>
        <taxon>Desmophyllum</taxon>
    </lineage>
</organism>
<proteinExistence type="predicted"/>
<evidence type="ECO:0000313" key="2">
    <source>
        <dbReference type="EMBL" id="KAJ7371594.1"/>
    </source>
</evidence>
<comment type="caution">
    <text evidence="2">The sequence shown here is derived from an EMBL/GenBank/DDBJ whole genome shotgun (WGS) entry which is preliminary data.</text>
</comment>
<evidence type="ECO:0000313" key="3">
    <source>
        <dbReference type="Proteomes" id="UP001163046"/>
    </source>
</evidence>
<feature type="region of interest" description="Disordered" evidence="1">
    <location>
        <begin position="44"/>
        <end position="153"/>
    </location>
</feature>